<evidence type="ECO:0000313" key="4">
    <source>
        <dbReference type="Proteomes" id="UP001194714"/>
    </source>
</evidence>
<keyword evidence="2 3" id="KW-0378">Hydrolase</keyword>
<gene>
    <name evidence="2" type="primary">def</name>
    <name evidence="3" type="ORF">NEPTK9_000752</name>
</gene>
<feature type="binding site" evidence="2">
    <location>
        <position position="141"/>
    </location>
    <ligand>
        <name>Fe cation</name>
        <dbReference type="ChEBI" id="CHEBI:24875"/>
    </ligand>
</feature>
<keyword evidence="4" id="KW-1185">Reference proteome</keyword>
<dbReference type="NCBIfam" id="TIGR00079">
    <property type="entry name" value="pept_deformyl"/>
    <property type="match status" value="1"/>
</dbReference>
<comment type="similarity">
    <text evidence="1 2">Belongs to the polypeptide deformylase family.</text>
</comment>
<organism evidence="3 4">
    <name type="scientific">Candidatus Neptunichlamydia vexilliferae</name>
    <dbReference type="NCBI Taxonomy" id="1651774"/>
    <lineage>
        <taxon>Bacteria</taxon>
        <taxon>Pseudomonadati</taxon>
        <taxon>Chlamydiota</taxon>
        <taxon>Chlamydiia</taxon>
        <taxon>Parachlamydiales</taxon>
        <taxon>Simkaniaceae</taxon>
        <taxon>Candidatus Neptunichlamydia</taxon>
    </lineage>
</organism>
<keyword evidence="2" id="KW-0408">Iron</keyword>
<accession>A0ABS0AYP2</accession>
<comment type="cofactor">
    <cofactor evidence="2">
        <name>Fe(2+)</name>
        <dbReference type="ChEBI" id="CHEBI:29033"/>
    </cofactor>
    <text evidence="2">Binds 1 Fe(2+) ion.</text>
</comment>
<comment type="caution">
    <text evidence="3">The sequence shown here is derived from an EMBL/GenBank/DDBJ whole genome shotgun (WGS) entry which is preliminary data.</text>
</comment>
<comment type="catalytic activity">
    <reaction evidence="2">
        <text>N-terminal N-formyl-L-methionyl-[peptide] + H2O = N-terminal L-methionyl-[peptide] + formate</text>
        <dbReference type="Rhea" id="RHEA:24420"/>
        <dbReference type="Rhea" id="RHEA-COMP:10639"/>
        <dbReference type="Rhea" id="RHEA-COMP:10640"/>
        <dbReference type="ChEBI" id="CHEBI:15377"/>
        <dbReference type="ChEBI" id="CHEBI:15740"/>
        <dbReference type="ChEBI" id="CHEBI:49298"/>
        <dbReference type="ChEBI" id="CHEBI:64731"/>
        <dbReference type="EC" id="3.5.1.88"/>
    </reaction>
</comment>
<evidence type="ECO:0000256" key="2">
    <source>
        <dbReference type="HAMAP-Rule" id="MF_00163"/>
    </source>
</evidence>
<comment type="function">
    <text evidence="2">Removes the formyl group from the N-terminal Met of newly synthesized proteins. Requires at least a dipeptide for an efficient rate of reaction. N-terminal L-methionine is a prerequisite for activity but the enzyme has broad specificity at other positions.</text>
</comment>
<dbReference type="NCBIfam" id="NF001159">
    <property type="entry name" value="PRK00150.1-3"/>
    <property type="match status" value="1"/>
</dbReference>
<dbReference type="HAMAP" id="MF_00163">
    <property type="entry name" value="Pep_deformylase"/>
    <property type="match status" value="1"/>
</dbReference>
<dbReference type="CDD" id="cd00487">
    <property type="entry name" value="Pep_deformylase"/>
    <property type="match status" value="1"/>
</dbReference>
<keyword evidence="2" id="KW-0479">Metal-binding</keyword>
<dbReference type="GO" id="GO:0042586">
    <property type="term" value="F:peptide deformylase activity"/>
    <property type="evidence" value="ECO:0007669"/>
    <property type="project" value="UniProtKB-EC"/>
</dbReference>
<dbReference type="PANTHER" id="PTHR10458:SF22">
    <property type="entry name" value="PEPTIDE DEFORMYLASE"/>
    <property type="match status" value="1"/>
</dbReference>
<keyword evidence="2" id="KW-0648">Protein biosynthesis</keyword>
<name>A0ABS0AYP2_9BACT</name>
<evidence type="ECO:0000313" key="3">
    <source>
        <dbReference type="EMBL" id="MBF5059243.1"/>
    </source>
</evidence>
<dbReference type="SUPFAM" id="SSF56420">
    <property type="entry name" value="Peptide deformylase"/>
    <property type="match status" value="1"/>
</dbReference>
<dbReference type="EC" id="3.5.1.88" evidence="2"/>
<dbReference type="InterPro" id="IPR036821">
    <property type="entry name" value="Peptide_deformylase_sf"/>
</dbReference>
<reference evidence="3 4" key="1">
    <citation type="submission" date="2020-01" db="EMBL/GenBank/DDBJ databases">
        <title>Draft genome sequence of Cand. Neptunochlamydia vexilliferae K9.</title>
        <authorList>
            <person name="Schulz F."/>
            <person name="Koestlbacher S."/>
            <person name="Wascher F."/>
            <person name="Pizzetti I."/>
            <person name="Horn M."/>
        </authorList>
    </citation>
    <scope>NUCLEOTIDE SEQUENCE [LARGE SCALE GENOMIC DNA]</scope>
    <source>
        <strain evidence="3 4">K9</strain>
    </source>
</reference>
<dbReference type="PRINTS" id="PR01576">
    <property type="entry name" value="PDEFORMYLASE"/>
</dbReference>
<dbReference type="PANTHER" id="PTHR10458">
    <property type="entry name" value="PEPTIDE DEFORMYLASE"/>
    <property type="match status" value="1"/>
</dbReference>
<dbReference type="Gene3D" id="3.90.45.10">
    <property type="entry name" value="Peptide deformylase"/>
    <property type="match status" value="1"/>
</dbReference>
<evidence type="ECO:0000256" key="1">
    <source>
        <dbReference type="ARBA" id="ARBA00010759"/>
    </source>
</evidence>
<proteinExistence type="inferred from homology"/>
<feature type="binding site" evidence="2">
    <location>
        <position position="99"/>
    </location>
    <ligand>
        <name>Fe cation</name>
        <dbReference type="ChEBI" id="CHEBI:24875"/>
    </ligand>
</feature>
<dbReference type="Pfam" id="PF01327">
    <property type="entry name" value="Pep_deformylase"/>
    <property type="match status" value="1"/>
</dbReference>
<feature type="active site" evidence="2">
    <location>
        <position position="142"/>
    </location>
</feature>
<protein>
    <recommendedName>
        <fullName evidence="2">Peptide deformylase</fullName>
        <shortName evidence="2">PDF</shortName>
        <ecNumber evidence="2">3.5.1.88</ecNumber>
    </recommendedName>
    <alternativeName>
        <fullName evidence="2">Polypeptide deformylase</fullName>
    </alternativeName>
</protein>
<dbReference type="InterPro" id="IPR023635">
    <property type="entry name" value="Peptide_deformylase"/>
</dbReference>
<dbReference type="EMBL" id="JAAEJV010000015">
    <property type="protein sequence ID" value="MBF5059243.1"/>
    <property type="molecule type" value="Genomic_DNA"/>
</dbReference>
<dbReference type="RefSeq" id="WP_194847547.1">
    <property type="nucleotide sequence ID" value="NZ_JAAEJV010000015.1"/>
</dbReference>
<feature type="binding site" evidence="2">
    <location>
        <position position="145"/>
    </location>
    <ligand>
        <name>Fe cation</name>
        <dbReference type="ChEBI" id="CHEBI:24875"/>
    </ligand>
</feature>
<dbReference type="Proteomes" id="UP001194714">
    <property type="component" value="Unassembled WGS sequence"/>
</dbReference>
<dbReference type="PIRSF" id="PIRSF004749">
    <property type="entry name" value="Pep_def"/>
    <property type="match status" value="1"/>
</dbReference>
<sequence length="176" mass="20162">MIRDLVYYGHPALRTKCTEITEITEDMRQLAQDLIETALEKDGAGLAAPQIGYTVRMFVSRYDNGADAEGWPILCPPKIYINPKLSNPSKEMDTHGEGCLSIPGLYEKVTRPLEIDVEWMDLDGNIQTERATGWRARNLMHENDHLNGVLHIDRIHPNRRKKIDPALRKLKKKYNP</sequence>